<feature type="binding site" evidence="11">
    <location>
        <position position="158"/>
    </location>
    <ligand>
        <name>substrate</name>
    </ligand>
</feature>
<keyword evidence="4 11" id="KW-0028">Amino-acid biosynthesis</keyword>
<dbReference type="GO" id="GO:0000287">
    <property type="term" value="F:magnesium ion binding"/>
    <property type="evidence" value="ECO:0007669"/>
    <property type="project" value="UniProtKB-UniRule"/>
</dbReference>
<dbReference type="GO" id="GO:0009423">
    <property type="term" value="P:chorismate biosynthetic process"/>
    <property type="evidence" value="ECO:0007669"/>
    <property type="project" value="UniProtKB-UniRule"/>
</dbReference>
<keyword evidence="8 11" id="KW-0067">ATP-binding</keyword>
<dbReference type="PANTHER" id="PTHR21087:SF16">
    <property type="entry name" value="SHIKIMATE KINASE 1, CHLOROPLASTIC"/>
    <property type="match status" value="1"/>
</dbReference>
<comment type="subunit">
    <text evidence="11">Monomer.</text>
</comment>
<keyword evidence="11" id="KW-0963">Cytoplasm</keyword>
<keyword evidence="11" id="KW-0460">Magnesium</keyword>
<organism evidence="12 13">
    <name type="scientific">Rubrimonas cliftonensis</name>
    <dbReference type="NCBI Taxonomy" id="89524"/>
    <lineage>
        <taxon>Bacteria</taxon>
        <taxon>Pseudomonadati</taxon>
        <taxon>Pseudomonadota</taxon>
        <taxon>Alphaproteobacteria</taxon>
        <taxon>Rhodobacterales</taxon>
        <taxon>Paracoccaceae</taxon>
        <taxon>Rubrimonas</taxon>
    </lineage>
</organism>
<proteinExistence type="inferred from homology"/>
<dbReference type="NCBIfam" id="NF010552">
    <property type="entry name" value="PRK13946.1"/>
    <property type="match status" value="1"/>
</dbReference>
<dbReference type="InterPro" id="IPR023000">
    <property type="entry name" value="Shikimate_kinase_CS"/>
</dbReference>
<comment type="subcellular location">
    <subcellularLocation>
        <location evidence="11">Cytoplasm</location>
    </subcellularLocation>
</comment>
<dbReference type="PANTHER" id="PTHR21087">
    <property type="entry name" value="SHIKIMATE KINASE"/>
    <property type="match status" value="1"/>
</dbReference>
<evidence type="ECO:0000256" key="4">
    <source>
        <dbReference type="ARBA" id="ARBA00022605"/>
    </source>
</evidence>
<gene>
    <name evidence="11" type="primary">aroK</name>
    <name evidence="12" type="ORF">SAMN05444370_10660</name>
</gene>
<feature type="binding site" evidence="11">
    <location>
        <begin position="33"/>
        <end position="38"/>
    </location>
    <ligand>
        <name>ATP</name>
        <dbReference type="ChEBI" id="CHEBI:30616"/>
    </ligand>
</feature>
<feature type="binding site" evidence="11">
    <location>
        <position position="139"/>
    </location>
    <ligand>
        <name>ATP</name>
        <dbReference type="ChEBI" id="CHEBI:30616"/>
    </ligand>
</feature>
<dbReference type="InterPro" id="IPR027417">
    <property type="entry name" value="P-loop_NTPase"/>
</dbReference>
<feature type="binding site" evidence="11">
    <location>
        <position position="55"/>
    </location>
    <ligand>
        <name>substrate</name>
    </ligand>
</feature>
<evidence type="ECO:0000256" key="9">
    <source>
        <dbReference type="ARBA" id="ARBA00023141"/>
    </source>
</evidence>
<dbReference type="SUPFAM" id="SSF52540">
    <property type="entry name" value="P-loop containing nucleoside triphosphate hydrolases"/>
    <property type="match status" value="1"/>
</dbReference>
<dbReference type="GO" id="GO:0005524">
    <property type="term" value="F:ATP binding"/>
    <property type="evidence" value="ECO:0007669"/>
    <property type="project" value="UniProtKB-UniRule"/>
</dbReference>
<evidence type="ECO:0000256" key="8">
    <source>
        <dbReference type="ARBA" id="ARBA00022840"/>
    </source>
</evidence>
<comment type="caution">
    <text evidence="11">Lacks conserved residue(s) required for the propagation of feature annotation.</text>
</comment>
<dbReference type="GO" id="GO:0008652">
    <property type="term" value="P:amino acid biosynthetic process"/>
    <property type="evidence" value="ECO:0007669"/>
    <property type="project" value="UniProtKB-KW"/>
</dbReference>
<evidence type="ECO:0000313" key="12">
    <source>
        <dbReference type="EMBL" id="SEA52056.1"/>
    </source>
</evidence>
<protein>
    <recommendedName>
        <fullName evidence="3 11">Shikimate kinase</fullName>
        <shortName evidence="11">SK</shortName>
        <ecNumber evidence="3 11">2.7.1.71</ecNumber>
    </recommendedName>
</protein>
<dbReference type="PRINTS" id="PR01100">
    <property type="entry name" value="SHIKIMTKNASE"/>
</dbReference>
<comment type="catalytic activity">
    <reaction evidence="10 11">
        <text>shikimate + ATP = 3-phosphoshikimate + ADP + H(+)</text>
        <dbReference type="Rhea" id="RHEA:13121"/>
        <dbReference type="ChEBI" id="CHEBI:15378"/>
        <dbReference type="ChEBI" id="CHEBI:30616"/>
        <dbReference type="ChEBI" id="CHEBI:36208"/>
        <dbReference type="ChEBI" id="CHEBI:145989"/>
        <dbReference type="ChEBI" id="CHEBI:456216"/>
        <dbReference type="EC" id="2.7.1.71"/>
    </reaction>
</comment>
<keyword evidence="6 11" id="KW-0547">Nucleotide-binding</keyword>
<dbReference type="GO" id="GO:0005829">
    <property type="term" value="C:cytosol"/>
    <property type="evidence" value="ECO:0007669"/>
    <property type="project" value="TreeGrafter"/>
</dbReference>
<keyword evidence="9 11" id="KW-0057">Aromatic amino acid biosynthesis</keyword>
<comment type="pathway">
    <text evidence="1 11">Metabolic intermediate biosynthesis; chorismate biosynthesis; chorismate from D-erythrose 4-phosphate and phosphoenolpyruvate: step 5/7.</text>
</comment>
<dbReference type="CDD" id="cd00464">
    <property type="entry name" value="SK"/>
    <property type="match status" value="1"/>
</dbReference>
<dbReference type="GO" id="GO:0009073">
    <property type="term" value="P:aromatic amino acid family biosynthetic process"/>
    <property type="evidence" value="ECO:0007669"/>
    <property type="project" value="UniProtKB-KW"/>
</dbReference>
<evidence type="ECO:0000256" key="2">
    <source>
        <dbReference type="ARBA" id="ARBA00006997"/>
    </source>
</evidence>
<dbReference type="HAMAP" id="MF_00109">
    <property type="entry name" value="Shikimate_kinase"/>
    <property type="match status" value="1"/>
</dbReference>
<evidence type="ECO:0000256" key="11">
    <source>
        <dbReference type="HAMAP-Rule" id="MF_00109"/>
    </source>
</evidence>
<dbReference type="InterPro" id="IPR031322">
    <property type="entry name" value="Shikimate/glucono_kinase"/>
</dbReference>
<dbReference type="Gene3D" id="3.40.50.300">
    <property type="entry name" value="P-loop containing nucleotide triphosphate hydrolases"/>
    <property type="match status" value="1"/>
</dbReference>
<dbReference type="AlphaFoldDB" id="A0A1H4BV74"/>
<dbReference type="RefSeq" id="WP_245731021.1">
    <property type="nucleotide sequence ID" value="NZ_FNQM01000006.1"/>
</dbReference>
<dbReference type="STRING" id="89524.SAMN05444370_10660"/>
<dbReference type="EMBL" id="FNQM01000006">
    <property type="protein sequence ID" value="SEA52056.1"/>
    <property type="molecule type" value="Genomic_DNA"/>
</dbReference>
<keyword evidence="13" id="KW-1185">Reference proteome</keyword>
<dbReference type="PROSITE" id="PS01128">
    <property type="entry name" value="SHIKIMATE_KINASE"/>
    <property type="match status" value="1"/>
</dbReference>
<comment type="function">
    <text evidence="11">Catalyzes the specific phosphorylation of the 3-hydroxyl group of shikimic acid using ATP as a cosubstrate.</text>
</comment>
<feature type="binding site" evidence="11">
    <location>
        <position position="101"/>
    </location>
    <ligand>
        <name>substrate</name>
    </ligand>
</feature>
<dbReference type="GO" id="GO:0004765">
    <property type="term" value="F:shikimate kinase activity"/>
    <property type="evidence" value="ECO:0007669"/>
    <property type="project" value="UniProtKB-UniRule"/>
</dbReference>
<accession>A0A1H4BV74</accession>
<comment type="cofactor">
    <cofactor evidence="11">
        <name>Mg(2+)</name>
        <dbReference type="ChEBI" id="CHEBI:18420"/>
    </cofactor>
    <text evidence="11">Binds 1 Mg(2+) ion per subunit.</text>
</comment>
<evidence type="ECO:0000313" key="13">
    <source>
        <dbReference type="Proteomes" id="UP000198703"/>
    </source>
</evidence>
<dbReference type="Proteomes" id="UP000198703">
    <property type="component" value="Unassembled WGS sequence"/>
</dbReference>
<comment type="similarity">
    <text evidence="2 11">Belongs to the shikimate kinase family.</text>
</comment>
<dbReference type="UniPathway" id="UPA00053">
    <property type="reaction ID" value="UER00088"/>
</dbReference>
<evidence type="ECO:0000256" key="3">
    <source>
        <dbReference type="ARBA" id="ARBA00012154"/>
    </source>
</evidence>
<evidence type="ECO:0000256" key="7">
    <source>
        <dbReference type="ARBA" id="ARBA00022777"/>
    </source>
</evidence>
<name>A0A1H4BV74_9RHOB</name>
<dbReference type="EC" id="2.7.1.71" evidence="3 11"/>
<evidence type="ECO:0000256" key="5">
    <source>
        <dbReference type="ARBA" id="ARBA00022679"/>
    </source>
</evidence>
<sequence>MAEDAASRSPQTHAALGARRRLRRTVVLIGLMGAGKSSVGRRLAETLDAAFHDSDDEIAAAAGMDIPSIFGELGEAAFRDGERRVIARLLDGPPHVLATGGGAFMNAQTRALIARSAVSVWIRADLDTLVERTGRKNDRPLLRAGDPREILARLMSERHPAYASADLTVESASDAPHDAVVAQIVAALDAAGALE</sequence>
<keyword evidence="11" id="KW-0479">Metal-binding</keyword>
<evidence type="ECO:0000256" key="10">
    <source>
        <dbReference type="ARBA" id="ARBA00048567"/>
    </source>
</evidence>
<dbReference type="InterPro" id="IPR000623">
    <property type="entry name" value="Shikimate_kinase/TSH1"/>
</dbReference>
<evidence type="ECO:0000256" key="6">
    <source>
        <dbReference type="ARBA" id="ARBA00022741"/>
    </source>
</evidence>
<keyword evidence="5 11" id="KW-0808">Transferase</keyword>
<reference evidence="12 13" key="1">
    <citation type="submission" date="2016-10" db="EMBL/GenBank/DDBJ databases">
        <authorList>
            <person name="de Groot N.N."/>
        </authorList>
    </citation>
    <scope>NUCLEOTIDE SEQUENCE [LARGE SCALE GENOMIC DNA]</scope>
    <source>
        <strain evidence="12 13">DSM 15345</strain>
    </source>
</reference>
<evidence type="ECO:0000256" key="1">
    <source>
        <dbReference type="ARBA" id="ARBA00004842"/>
    </source>
</evidence>
<keyword evidence="7 11" id="KW-0418">Kinase</keyword>
<dbReference type="Pfam" id="PF01202">
    <property type="entry name" value="SKI"/>
    <property type="match status" value="1"/>
</dbReference>
<feature type="binding site" evidence="11">
    <location>
        <position position="79"/>
    </location>
    <ligand>
        <name>substrate</name>
    </ligand>
</feature>
<feature type="binding site" evidence="11">
    <location>
        <position position="37"/>
    </location>
    <ligand>
        <name>Mg(2+)</name>
        <dbReference type="ChEBI" id="CHEBI:18420"/>
    </ligand>
</feature>